<evidence type="ECO:0000313" key="2">
    <source>
        <dbReference type="EMBL" id="MBD8061921.1"/>
    </source>
</evidence>
<evidence type="ECO:0000256" key="1">
    <source>
        <dbReference type="SAM" id="SignalP"/>
    </source>
</evidence>
<gene>
    <name evidence="2" type="ORF">H9624_06245</name>
</gene>
<evidence type="ECO:0000313" key="3">
    <source>
        <dbReference type="Proteomes" id="UP000661894"/>
    </source>
</evidence>
<dbReference type="PROSITE" id="PS51257">
    <property type="entry name" value="PROKAR_LIPOPROTEIN"/>
    <property type="match status" value="1"/>
</dbReference>
<feature type="chain" id="PRO_5045951194" description="Lipoprotein" evidence="1">
    <location>
        <begin position="26"/>
        <end position="151"/>
    </location>
</feature>
<sequence>MGRRTTVRAAALVLLGGLATSCAAAGPGDAEIEEWLESRPTTVEDGVVGAMSTDLRRQGEPDEPVASMSVGQLAGVSGLRVECLGDEPLRVSVEVPGADEPATDVTVTCEDGPHEEPLAFPEAQSVRVEVFGEDVVGAVRVAVLGESQPRR</sequence>
<proteinExistence type="predicted"/>
<reference evidence="2 3" key="1">
    <citation type="submission" date="2020-08" db="EMBL/GenBank/DDBJ databases">
        <title>A Genomic Blueprint of the Chicken Gut Microbiome.</title>
        <authorList>
            <person name="Gilroy R."/>
            <person name="Ravi A."/>
            <person name="Getino M."/>
            <person name="Pursley I."/>
            <person name="Horton D.L."/>
            <person name="Alikhan N.-F."/>
            <person name="Baker D."/>
            <person name="Gharbi K."/>
            <person name="Hall N."/>
            <person name="Watson M."/>
            <person name="Adriaenssens E.M."/>
            <person name="Foster-Nyarko E."/>
            <person name="Jarju S."/>
            <person name="Secka A."/>
            <person name="Antonio M."/>
            <person name="Oren A."/>
            <person name="Chaudhuri R."/>
            <person name="La Ragione R.M."/>
            <person name="Hildebrand F."/>
            <person name="Pallen M.J."/>
        </authorList>
    </citation>
    <scope>NUCLEOTIDE SEQUENCE [LARGE SCALE GENOMIC DNA]</scope>
    <source>
        <strain evidence="2 3">Sa1BUA1</strain>
    </source>
</reference>
<keyword evidence="1" id="KW-0732">Signal</keyword>
<organism evidence="2 3">
    <name type="scientific">Oceanitalea stevensii</name>
    <dbReference type="NCBI Taxonomy" id="2763072"/>
    <lineage>
        <taxon>Bacteria</taxon>
        <taxon>Bacillati</taxon>
        <taxon>Actinomycetota</taxon>
        <taxon>Actinomycetes</taxon>
        <taxon>Micrococcales</taxon>
        <taxon>Bogoriellaceae</taxon>
        <taxon>Georgenia</taxon>
    </lineage>
</organism>
<dbReference type="EMBL" id="JACSPO010000002">
    <property type="protein sequence ID" value="MBD8061921.1"/>
    <property type="molecule type" value="Genomic_DNA"/>
</dbReference>
<evidence type="ECO:0008006" key="4">
    <source>
        <dbReference type="Google" id="ProtNLM"/>
    </source>
</evidence>
<feature type="signal peptide" evidence="1">
    <location>
        <begin position="1"/>
        <end position="25"/>
    </location>
</feature>
<keyword evidence="3" id="KW-1185">Reference proteome</keyword>
<protein>
    <recommendedName>
        <fullName evidence="4">Lipoprotein</fullName>
    </recommendedName>
</protein>
<comment type="caution">
    <text evidence="2">The sequence shown here is derived from an EMBL/GenBank/DDBJ whole genome shotgun (WGS) entry which is preliminary data.</text>
</comment>
<dbReference type="Proteomes" id="UP000661894">
    <property type="component" value="Unassembled WGS sequence"/>
</dbReference>
<name>A0ABR8Z1T5_9MICO</name>
<accession>A0ABR8Z1T5</accession>
<dbReference type="RefSeq" id="WP_251839044.1">
    <property type="nucleotide sequence ID" value="NZ_JACSPO010000002.1"/>
</dbReference>